<evidence type="ECO:0000256" key="10">
    <source>
        <dbReference type="ARBA" id="ARBA00023033"/>
    </source>
</evidence>
<comment type="caution">
    <text evidence="12">The sequence shown here is derived from an EMBL/GenBank/DDBJ whole genome shotgun (WGS) entry which is preliminary data.</text>
</comment>
<keyword evidence="11" id="KW-0472">Membrane</keyword>
<evidence type="ECO:0000256" key="9">
    <source>
        <dbReference type="ARBA" id="ARBA00023004"/>
    </source>
</evidence>
<reference evidence="12 13" key="1">
    <citation type="submission" date="2016-03" db="EMBL/GenBank/DDBJ databases">
        <title>Whole genome sequencing of Grifola frondosa 9006-11.</title>
        <authorList>
            <person name="Min B."/>
            <person name="Park H."/>
            <person name="Kim J.-G."/>
            <person name="Cho H."/>
            <person name="Oh Y.-L."/>
            <person name="Kong W.-S."/>
            <person name="Choi I.-G."/>
        </authorList>
    </citation>
    <scope>NUCLEOTIDE SEQUENCE [LARGE SCALE GENOMIC DNA]</scope>
    <source>
        <strain evidence="12 13">9006-11</strain>
    </source>
</reference>
<comment type="similarity">
    <text evidence="3">Belongs to the cytochrome P450 family.</text>
</comment>
<dbReference type="InterPro" id="IPR050364">
    <property type="entry name" value="Cytochrome_P450_fung"/>
</dbReference>
<organism evidence="12 13">
    <name type="scientific">Grifola frondosa</name>
    <name type="common">Maitake</name>
    <name type="synonym">Polyporus frondosus</name>
    <dbReference type="NCBI Taxonomy" id="5627"/>
    <lineage>
        <taxon>Eukaryota</taxon>
        <taxon>Fungi</taxon>
        <taxon>Dikarya</taxon>
        <taxon>Basidiomycota</taxon>
        <taxon>Agaricomycotina</taxon>
        <taxon>Agaricomycetes</taxon>
        <taxon>Polyporales</taxon>
        <taxon>Grifolaceae</taxon>
        <taxon>Grifola</taxon>
    </lineage>
</organism>
<gene>
    <name evidence="12" type="ORF">A0H81_02976</name>
</gene>
<keyword evidence="4" id="KW-0349">Heme</keyword>
<keyword evidence="5" id="KW-0812">Transmembrane</keyword>
<keyword evidence="10" id="KW-0503">Monooxygenase</keyword>
<dbReference type="Gene3D" id="1.10.630.10">
    <property type="entry name" value="Cytochrome P450"/>
    <property type="match status" value="1"/>
</dbReference>
<evidence type="ECO:0000313" key="13">
    <source>
        <dbReference type="Proteomes" id="UP000092993"/>
    </source>
</evidence>
<dbReference type="SUPFAM" id="SSF48264">
    <property type="entry name" value="Cytochrome P450"/>
    <property type="match status" value="1"/>
</dbReference>
<dbReference type="Pfam" id="PF00067">
    <property type="entry name" value="p450"/>
    <property type="match status" value="1"/>
</dbReference>
<dbReference type="GO" id="GO:0004497">
    <property type="term" value="F:monooxygenase activity"/>
    <property type="evidence" value="ECO:0007669"/>
    <property type="project" value="UniProtKB-KW"/>
</dbReference>
<evidence type="ECO:0000313" key="12">
    <source>
        <dbReference type="EMBL" id="OBZ76211.1"/>
    </source>
</evidence>
<dbReference type="EMBL" id="LUGG01000003">
    <property type="protein sequence ID" value="OBZ76211.1"/>
    <property type="molecule type" value="Genomic_DNA"/>
</dbReference>
<name>A0A1C7MH20_GRIFR</name>
<comment type="subcellular location">
    <subcellularLocation>
        <location evidence="2">Membrane</location>
    </subcellularLocation>
</comment>
<dbReference type="GO" id="GO:0016705">
    <property type="term" value="F:oxidoreductase activity, acting on paired donors, with incorporation or reduction of molecular oxygen"/>
    <property type="evidence" value="ECO:0007669"/>
    <property type="project" value="InterPro"/>
</dbReference>
<dbReference type="AlphaFoldDB" id="A0A1C7MH20"/>
<dbReference type="OrthoDB" id="3255500at2759"/>
<dbReference type="GO" id="GO:0016020">
    <property type="term" value="C:membrane"/>
    <property type="evidence" value="ECO:0007669"/>
    <property type="project" value="UniProtKB-SubCell"/>
</dbReference>
<evidence type="ECO:0000256" key="3">
    <source>
        <dbReference type="ARBA" id="ARBA00010617"/>
    </source>
</evidence>
<keyword evidence="6" id="KW-0479">Metal-binding</keyword>
<keyword evidence="7" id="KW-1133">Transmembrane helix</keyword>
<dbReference type="STRING" id="5627.A0A1C7MH20"/>
<evidence type="ECO:0000256" key="2">
    <source>
        <dbReference type="ARBA" id="ARBA00004370"/>
    </source>
</evidence>
<evidence type="ECO:0000256" key="4">
    <source>
        <dbReference type="ARBA" id="ARBA00022617"/>
    </source>
</evidence>
<sequence length="131" mass="14562">MFPSIPLVARSPSKDAVHNGYYISENTIVVLNLWAMLHDETVWSDSEEFKPDRWLAADAADKPDPLEIAFGFNRLASTFDISPERGSDEDSIIPSGEYADGGITYPPPFTCEINPRSQHAYDLIITAMAEL</sequence>
<evidence type="ECO:0000256" key="7">
    <source>
        <dbReference type="ARBA" id="ARBA00022989"/>
    </source>
</evidence>
<keyword evidence="13" id="KW-1185">Reference proteome</keyword>
<dbReference type="GO" id="GO:0005506">
    <property type="term" value="F:iron ion binding"/>
    <property type="evidence" value="ECO:0007669"/>
    <property type="project" value="InterPro"/>
</dbReference>
<accession>A0A1C7MH20</accession>
<keyword evidence="8" id="KW-0560">Oxidoreductase</keyword>
<evidence type="ECO:0000256" key="1">
    <source>
        <dbReference type="ARBA" id="ARBA00001971"/>
    </source>
</evidence>
<dbReference type="Proteomes" id="UP000092993">
    <property type="component" value="Unassembled WGS sequence"/>
</dbReference>
<evidence type="ECO:0000256" key="8">
    <source>
        <dbReference type="ARBA" id="ARBA00023002"/>
    </source>
</evidence>
<evidence type="ECO:0000256" key="6">
    <source>
        <dbReference type="ARBA" id="ARBA00022723"/>
    </source>
</evidence>
<dbReference type="InterPro" id="IPR001128">
    <property type="entry name" value="Cyt_P450"/>
</dbReference>
<protein>
    <submittedName>
        <fullName evidence="12">Uncharacterized protein</fullName>
    </submittedName>
</protein>
<comment type="cofactor">
    <cofactor evidence="1">
        <name>heme</name>
        <dbReference type="ChEBI" id="CHEBI:30413"/>
    </cofactor>
</comment>
<dbReference type="PANTHER" id="PTHR46300">
    <property type="entry name" value="P450, PUTATIVE (EUROFUNG)-RELATED-RELATED"/>
    <property type="match status" value="1"/>
</dbReference>
<evidence type="ECO:0000256" key="5">
    <source>
        <dbReference type="ARBA" id="ARBA00022692"/>
    </source>
</evidence>
<proteinExistence type="inferred from homology"/>
<dbReference type="InterPro" id="IPR036396">
    <property type="entry name" value="Cyt_P450_sf"/>
</dbReference>
<evidence type="ECO:0000256" key="11">
    <source>
        <dbReference type="ARBA" id="ARBA00023136"/>
    </source>
</evidence>
<dbReference type="GO" id="GO:0020037">
    <property type="term" value="F:heme binding"/>
    <property type="evidence" value="ECO:0007669"/>
    <property type="project" value="InterPro"/>
</dbReference>
<keyword evidence="9" id="KW-0408">Iron</keyword>